<accession>A0AAV4RG93</accession>
<dbReference type="EMBL" id="BPLR01007953">
    <property type="protein sequence ID" value="GIY20974.1"/>
    <property type="molecule type" value="Genomic_DNA"/>
</dbReference>
<dbReference type="AlphaFoldDB" id="A0AAV4RG93"/>
<name>A0AAV4RG93_CAEEX</name>
<evidence type="ECO:0000313" key="2">
    <source>
        <dbReference type="Proteomes" id="UP001054945"/>
    </source>
</evidence>
<comment type="caution">
    <text evidence="1">The sequence shown here is derived from an EMBL/GenBank/DDBJ whole genome shotgun (WGS) entry which is preliminary data.</text>
</comment>
<reference evidence="1 2" key="1">
    <citation type="submission" date="2021-06" db="EMBL/GenBank/DDBJ databases">
        <title>Caerostris extrusa draft genome.</title>
        <authorList>
            <person name="Kono N."/>
            <person name="Arakawa K."/>
        </authorList>
    </citation>
    <scope>NUCLEOTIDE SEQUENCE [LARGE SCALE GENOMIC DNA]</scope>
</reference>
<evidence type="ECO:0000313" key="1">
    <source>
        <dbReference type="EMBL" id="GIY20974.1"/>
    </source>
</evidence>
<sequence>MTTVVERTMNDETLQLPEHHLVVSGDLAMACRNPQLTYVNHLTDRVEIPCSFQSIDNRFMGPCMCIFIDQTVQRYETLDGNASLKLFHPMDREQSYICLDNGKINSNSRLLTSVHRETAVACRNFLSELLPFRLLIDPLTIHNITCHVDPIRSHKDFIDTLLKERPDISQRYRHVKGLGTFECSDKGVWRHISDVALLKIISDLLRDNIQNLHVKEIKWVGQVNQLQLMRRYFKLGVDDVEGTFQSKLIEQWLDEAVVKTDDSNDMLTLF</sequence>
<gene>
    <name evidence="1" type="ORF">CEXT_119981</name>
</gene>
<proteinExistence type="predicted"/>
<organism evidence="1 2">
    <name type="scientific">Caerostris extrusa</name>
    <name type="common">Bark spider</name>
    <name type="synonym">Caerostris bankana</name>
    <dbReference type="NCBI Taxonomy" id="172846"/>
    <lineage>
        <taxon>Eukaryota</taxon>
        <taxon>Metazoa</taxon>
        <taxon>Ecdysozoa</taxon>
        <taxon>Arthropoda</taxon>
        <taxon>Chelicerata</taxon>
        <taxon>Arachnida</taxon>
        <taxon>Araneae</taxon>
        <taxon>Araneomorphae</taxon>
        <taxon>Entelegynae</taxon>
        <taxon>Araneoidea</taxon>
        <taxon>Araneidae</taxon>
        <taxon>Caerostris</taxon>
    </lineage>
</organism>
<keyword evidence="2" id="KW-1185">Reference proteome</keyword>
<dbReference type="Proteomes" id="UP001054945">
    <property type="component" value="Unassembled WGS sequence"/>
</dbReference>
<protein>
    <submittedName>
        <fullName evidence="1">Uncharacterized protein</fullName>
    </submittedName>
</protein>